<evidence type="ECO:0000259" key="1">
    <source>
        <dbReference type="Pfam" id="PF00931"/>
    </source>
</evidence>
<dbReference type="Gramene" id="mRNA:HanXRQr2_Chr16g0753311">
    <property type="protein sequence ID" value="mRNA:HanXRQr2_Chr16g0753311"/>
    <property type="gene ID" value="HanXRQr2_Chr16g0753311"/>
</dbReference>
<reference evidence="3" key="2">
    <citation type="submission" date="2017-02" db="EMBL/GenBank/DDBJ databases">
        <title>Sunflower complete genome.</title>
        <authorList>
            <person name="Langlade N."/>
            <person name="Munos S."/>
        </authorList>
    </citation>
    <scope>NUCLEOTIDE SEQUENCE [LARGE SCALE GENOMIC DNA]</scope>
    <source>
        <tissue evidence="3">Leaves</tissue>
    </source>
</reference>
<dbReference type="Proteomes" id="UP000215914">
    <property type="component" value="Chromosome 16"/>
</dbReference>
<name>A0A251S041_HELAN</name>
<dbReference type="EMBL" id="CM007905">
    <property type="protein sequence ID" value="OTF91842.1"/>
    <property type="molecule type" value="Genomic_DNA"/>
</dbReference>
<dbReference type="GO" id="GO:0016787">
    <property type="term" value="F:hydrolase activity"/>
    <property type="evidence" value="ECO:0007669"/>
    <property type="project" value="UniProtKB-KW"/>
</dbReference>
<proteinExistence type="predicted"/>
<accession>A0A251S041</accession>
<dbReference type="InterPro" id="IPR027417">
    <property type="entry name" value="P-loop_NTPase"/>
</dbReference>
<protein>
    <submittedName>
        <fullName evidence="2 3">P-loop containing nucleoside triphosphate hydrolase</fullName>
    </submittedName>
</protein>
<keyword evidence="3" id="KW-0378">Hydrolase</keyword>
<reference evidence="2" key="3">
    <citation type="submission" date="2020-06" db="EMBL/GenBank/DDBJ databases">
        <title>Helianthus annuus Genome sequencing and assembly Release 2.</title>
        <authorList>
            <person name="Gouzy J."/>
            <person name="Langlade N."/>
            <person name="Munos S."/>
        </authorList>
    </citation>
    <scope>NUCLEOTIDE SEQUENCE</scope>
    <source>
        <tissue evidence="2">Leaves</tissue>
    </source>
</reference>
<dbReference type="Gene3D" id="3.40.50.300">
    <property type="entry name" value="P-loop containing nucleotide triphosphate hydrolases"/>
    <property type="match status" value="1"/>
</dbReference>
<feature type="domain" description="NB-ARC" evidence="1">
    <location>
        <begin position="35"/>
        <end position="64"/>
    </location>
</feature>
<evidence type="ECO:0000313" key="4">
    <source>
        <dbReference type="Proteomes" id="UP000215914"/>
    </source>
</evidence>
<evidence type="ECO:0000313" key="2">
    <source>
        <dbReference type="EMBL" id="KAF5760422.1"/>
    </source>
</evidence>
<sequence length="77" mass="8566">MTSKSYTSSLRSKKSIDEVIVGLDRDAELIRDKCLGKPKKLDVVAVVRMGGIGKTTLATKVKKGLYMNRGNRVFFFV</sequence>
<gene>
    <name evidence="3" type="ORF">HannXRQ_Chr16g0515371</name>
    <name evidence="2" type="ORF">HanXRQr2_Chr16g0753311</name>
</gene>
<evidence type="ECO:0000313" key="3">
    <source>
        <dbReference type="EMBL" id="OTF91842.1"/>
    </source>
</evidence>
<dbReference type="InterPro" id="IPR002182">
    <property type="entry name" value="NB-ARC"/>
</dbReference>
<reference evidence="2 4" key="1">
    <citation type="journal article" date="2017" name="Nature">
        <title>The sunflower genome provides insights into oil metabolism, flowering and Asterid evolution.</title>
        <authorList>
            <person name="Badouin H."/>
            <person name="Gouzy J."/>
            <person name="Grassa C.J."/>
            <person name="Murat F."/>
            <person name="Staton S.E."/>
            <person name="Cottret L."/>
            <person name="Lelandais-Briere C."/>
            <person name="Owens G.L."/>
            <person name="Carrere S."/>
            <person name="Mayjonade B."/>
            <person name="Legrand L."/>
            <person name="Gill N."/>
            <person name="Kane N.C."/>
            <person name="Bowers J.E."/>
            <person name="Hubner S."/>
            <person name="Bellec A."/>
            <person name="Berard A."/>
            <person name="Berges H."/>
            <person name="Blanchet N."/>
            <person name="Boniface M.C."/>
            <person name="Brunel D."/>
            <person name="Catrice O."/>
            <person name="Chaidir N."/>
            <person name="Claudel C."/>
            <person name="Donnadieu C."/>
            <person name="Faraut T."/>
            <person name="Fievet G."/>
            <person name="Helmstetter N."/>
            <person name="King M."/>
            <person name="Knapp S.J."/>
            <person name="Lai Z."/>
            <person name="Le Paslier M.C."/>
            <person name="Lippi Y."/>
            <person name="Lorenzon L."/>
            <person name="Mandel J.R."/>
            <person name="Marage G."/>
            <person name="Marchand G."/>
            <person name="Marquand E."/>
            <person name="Bret-Mestries E."/>
            <person name="Morien E."/>
            <person name="Nambeesan S."/>
            <person name="Nguyen T."/>
            <person name="Pegot-Espagnet P."/>
            <person name="Pouilly N."/>
            <person name="Raftis F."/>
            <person name="Sallet E."/>
            <person name="Schiex T."/>
            <person name="Thomas J."/>
            <person name="Vandecasteele C."/>
            <person name="Vares D."/>
            <person name="Vear F."/>
            <person name="Vautrin S."/>
            <person name="Crespi M."/>
            <person name="Mangin B."/>
            <person name="Burke J.M."/>
            <person name="Salse J."/>
            <person name="Munos S."/>
            <person name="Vincourt P."/>
            <person name="Rieseberg L.H."/>
            <person name="Langlade N.B."/>
        </authorList>
    </citation>
    <scope>NUCLEOTIDE SEQUENCE [LARGE SCALE GENOMIC DNA]</scope>
    <source>
        <strain evidence="4">cv. SF193</strain>
        <tissue evidence="2">Leaves</tissue>
    </source>
</reference>
<dbReference type="AlphaFoldDB" id="A0A251S041"/>
<dbReference type="SUPFAM" id="SSF52540">
    <property type="entry name" value="P-loop containing nucleoside triphosphate hydrolases"/>
    <property type="match status" value="1"/>
</dbReference>
<dbReference type="InParanoid" id="A0A251S041"/>
<keyword evidence="4" id="KW-1185">Reference proteome</keyword>
<organism evidence="3 4">
    <name type="scientific">Helianthus annuus</name>
    <name type="common">Common sunflower</name>
    <dbReference type="NCBI Taxonomy" id="4232"/>
    <lineage>
        <taxon>Eukaryota</taxon>
        <taxon>Viridiplantae</taxon>
        <taxon>Streptophyta</taxon>
        <taxon>Embryophyta</taxon>
        <taxon>Tracheophyta</taxon>
        <taxon>Spermatophyta</taxon>
        <taxon>Magnoliopsida</taxon>
        <taxon>eudicotyledons</taxon>
        <taxon>Gunneridae</taxon>
        <taxon>Pentapetalae</taxon>
        <taxon>asterids</taxon>
        <taxon>campanulids</taxon>
        <taxon>Asterales</taxon>
        <taxon>Asteraceae</taxon>
        <taxon>Asteroideae</taxon>
        <taxon>Heliantheae alliance</taxon>
        <taxon>Heliantheae</taxon>
        <taxon>Helianthus</taxon>
    </lineage>
</organism>
<dbReference type="EMBL" id="MNCJ02000331">
    <property type="protein sequence ID" value="KAF5760422.1"/>
    <property type="molecule type" value="Genomic_DNA"/>
</dbReference>
<dbReference type="Pfam" id="PF00931">
    <property type="entry name" value="NB-ARC"/>
    <property type="match status" value="1"/>
</dbReference>